<gene>
    <name evidence="3" type="ORF">PoB_007124600</name>
</gene>
<dbReference type="Pfam" id="PF00078">
    <property type="entry name" value="RVT_1"/>
    <property type="match status" value="1"/>
</dbReference>
<name>A0AAV4DL96_9GAST</name>
<protein>
    <submittedName>
        <fullName evidence="3">RNA-directed DNA polymerase from mobile element jockey-like protein</fullName>
    </submittedName>
</protein>
<keyword evidence="3" id="KW-0695">RNA-directed DNA polymerase</keyword>
<dbReference type="GO" id="GO:0003964">
    <property type="term" value="F:RNA-directed DNA polymerase activity"/>
    <property type="evidence" value="ECO:0007669"/>
    <property type="project" value="UniProtKB-KW"/>
</dbReference>
<evidence type="ECO:0000313" key="4">
    <source>
        <dbReference type="Proteomes" id="UP000735302"/>
    </source>
</evidence>
<reference evidence="3 4" key="1">
    <citation type="journal article" date="2021" name="Elife">
        <title>Chloroplast acquisition without the gene transfer in kleptoplastic sea slugs, Plakobranchus ocellatus.</title>
        <authorList>
            <person name="Maeda T."/>
            <person name="Takahashi S."/>
            <person name="Yoshida T."/>
            <person name="Shimamura S."/>
            <person name="Takaki Y."/>
            <person name="Nagai Y."/>
            <person name="Toyoda A."/>
            <person name="Suzuki Y."/>
            <person name="Arimoto A."/>
            <person name="Ishii H."/>
            <person name="Satoh N."/>
            <person name="Nishiyama T."/>
            <person name="Hasebe M."/>
            <person name="Maruyama T."/>
            <person name="Minagawa J."/>
            <person name="Obokata J."/>
            <person name="Shigenobu S."/>
        </authorList>
    </citation>
    <scope>NUCLEOTIDE SEQUENCE [LARGE SCALE GENOMIC DNA]</scope>
</reference>
<dbReference type="EMBL" id="BLXT01007982">
    <property type="protein sequence ID" value="GFO44741.1"/>
    <property type="molecule type" value="Genomic_DNA"/>
</dbReference>
<evidence type="ECO:0000313" key="3">
    <source>
        <dbReference type="EMBL" id="GFO44741.1"/>
    </source>
</evidence>
<accession>A0AAV4DL96</accession>
<keyword evidence="3" id="KW-0548">Nucleotidyltransferase</keyword>
<evidence type="ECO:0000256" key="1">
    <source>
        <dbReference type="SAM" id="MobiDB-lite"/>
    </source>
</evidence>
<dbReference type="Proteomes" id="UP000735302">
    <property type="component" value="Unassembled WGS sequence"/>
</dbReference>
<dbReference type="InterPro" id="IPR000477">
    <property type="entry name" value="RT_dom"/>
</dbReference>
<proteinExistence type="predicted"/>
<sequence length="198" mass="22580">METAKKVDKAILLPIHKKGKETKAESHRSISLESCMFKLMERIINHGLMWFLEKSSSLMDEQAGLRQNRSAEDQVTYIVQKIKYGFHNKKHTIAVWIDMEKAYDKRKTAEIKTTVDGIETNSDINKQYPQNQWVRIDTDGSAINAIENGETDVHTERPNGTSEAHSFPTGIHCSNYKPEATVIEHASEKTHLTLQQAK</sequence>
<comment type="caution">
    <text evidence="3">The sequence shown here is derived from an EMBL/GenBank/DDBJ whole genome shotgun (WGS) entry which is preliminary data.</text>
</comment>
<keyword evidence="3" id="KW-0808">Transferase</keyword>
<dbReference type="AlphaFoldDB" id="A0AAV4DL96"/>
<keyword evidence="4" id="KW-1185">Reference proteome</keyword>
<dbReference type="PANTHER" id="PTHR19446">
    <property type="entry name" value="REVERSE TRANSCRIPTASES"/>
    <property type="match status" value="1"/>
</dbReference>
<evidence type="ECO:0000259" key="2">
    <source>
        <dbReference type="Pfam" id="PF00078"/>
    </source>
</evidence>
<feature type="domain" description="Reverse transcriptase" evidence="2">
    <location>
        <begin position="15"/>
        <end position="123"/>
    </location>
</feature>
<feature type="region of interest" description="Disordered" evidence="1">
    <location>
        <begin position="149"/>
        <end position="170"/>
    </location>
</feature>
<organism evidence="3 4">
    <name type="scientific">Plakobranchus ocellatus</name>
    <dbReference type="NCBI Taxonomy" id="259542"/>
    <lineage>
        <taxon>Eukaryota</taxon>
        <taxon>Metazoa</taxon>
        <taxon>Spiralia</taxon>
        <taxon>Lophotrochozoa</taxon>
        <taxon>Mollusca</taxon>
        <taxon>Gastropoda</taxon>
        <taxon>Heterobranchia</taxon>
        <taxon>Euthyneura</taxon>
        <taxon>Panpulmonata</taxon>
        <taxon>Sacoglossa</taxon>
        <taxon>Placobranchoidea</taxon>
        <taxon>Plakobranchidae</taxon>
        <taxon>Plakobranchus</taxon>
    </lineage>
</organism>